<evidence type="ECO:0000313" key="7">
    <source>
        <dbReference type="EMBL" id="BBG31043.1"/>
    </source>
</evidence>
<sequence>MAAHGTCPIIDLLPPSPSRSPRCLQRRASFACHDRHGYRCMTTLPASSDPAPTVSTQTLCRLAWPIIVSNISVPLLGLIATSIIGHLPDARYLAAVTIGVTLFNFLFWGFGFLRMGTTGMTSQAFGRRNDSQMRLLLAQSMLLAGTVGIALLVLSPWLIPLGLNLLGNTPDIASLAHDYAMIRIWAAPAVLINYVLLGWLLGRQQARQAMWITIANNVISIIGMVLWVGYWDYRSSGAAWATLIADYATLGLSLFLIYRQLRKMSGALPLAPLARLPAYLALLRVNGNLFIRTLCLLFAMSFFTAQGNRLGSTMLSANGVLMELVMLVAFAMEGFAQAAETLTGQAVGARRWDAFGATVRTCARLALLTAVLACLFFWTGGPWLIGQLTDIESVRDTARHYLPWVAVMPIIAVWSYLFDGVFIGATDAKAMRDTVMLSVVFYLACWWLTQGLGNHGLWASFMLFMIVRAGGLAVLYAYRRRHQWSDNVA</sequence>
<dbReference type="GO" id="GO:0005886">
    <property type="term" value="C:plasma membrane"/>
    <property type="evidence" value="ECO:0007669"/>
    <property type="project" value="TreeGrafter"/>
</dbReference>
<feature type="transmembrane region" description="Helical" evidence="6">
    <location>
        <begin position="315"/>
        <end position="336"/>
    </location>
</feature>
<feature type="transmembrane region" description="Helical" evidence="6">
    <location>
        <begin position="90"/>
        <end position="113"/>
    </location>
</feature>
<feature type="transmembrane region" description="Helical" evidence="6">
    <location>
        <begin position="134"/>
        <end position="159"/>
    </location>
</feature>
<dbReference type="InterPro" id="IPR044644">
    <property type="entry name" value="DinF-like"/>
</dbReference>
<comment type="subcellular location">
    <subcellularLocation>
        <location evidence="1">Membrane</location>
        <topology evidence="1">Multi-pass membrane protein</topology>
    </subcellularLocation>
</comment>
<keyword evidence="5 6" id="KW-0472">Membrane</keyword>
<dbReference type="Pfam" id="PF01554">
    <property type="entry name" value="MatE"/>
    <property type="match status" value="2"/>
</dbReference>
<feature type="transmembrane region" description="Helical" evidence="6">
    <location>
        <begin position="279"/>
        <end position="303"/>
    </location>
</feature>
<feature type="transmembrane region" description="Helical" evidence="6">
    <location>
        <begin position="179"/>
        <end position="202"/>
    </location>
</feature>
<dbReference type="PANTHER" id="PTHR42893:SF46">
    <property type="entry name" value="PROTEIN DETOXIFICATION 44, CHLOROPLASTIC"/>
    <property type="match status" value="1"/>
</dbReference>
<feature type="transmembrane region" description="Helical" evidence="6">
    <location>
        <begin position="455"/>
        <end position="478"/>
    </location>
</feature>
<accession>A0A348HHE1</accession>
<dbReference type="GO" id="GO:0042910">
    <property type="term" value="F:xenobiotic transmembrane transporter activity"/>
    <property type="evidence" value="ECO:0007669"/>
    <property type="project" value="InterPro"/>
</dbReference>
<keyword evidence="8" id="KW-1185">Reference proteome</keyword>
<name>A0A348HHE1_9GAMM</name>
<feature type="transmembrane region" description="Helical" evidence="6">
    <location>
        <begin position="401"/>
        <end position="418"/>
    </location>
</feature>
<evidence type="ECO:0000256" key="4">
    <source>
        <dbReference type="ARBA" id="ARBA00022989"/>
    </source>
</evidence>
<evidence type="ECO:0000256" key="2">
    <source>
        <dbReference type="ARBA" id="ARBA00010199"/>
    </source>
</evidence>
<feature type="transmembrane region" description="Helical" evidence="6">
    <location>
        <begin position="237"/>
        <end position="258"/>
    </location>
</feature>
<dbReference type="STRING" id="1123510.GCA_000620025_01232"/>
<evidence type="ECO:0000256" key="3">
    <source>
        <dbReference type="ARBA" id="ARBA00022692"/>
    </source>
</evidence>
<dbReference type="GO" id="GO:0015297">
    <property type="term" value="F:antiporter activity"/>
    <property type="evidence" value="ECO:0007669"/>
    <property type="project" value="InterPro"/>
</dbReference>
<evidence type="ECO:0000256" key="5">
    <source>
        <dbReference type="ARBA" id="ARBA00023136"/>
    </source>
</evidence>
<keyword evidence="3 6" id="KW-0812">Transmembrane</keyword>
<gene>
    <name evidence="7" type="ORF">ZBT109_2311</name>
</gene>
<dbReference type="KEGG" id="zpl:ZBT109_2311"/>
<feature type="transmembrane region" description="Helical" evidence="6">
    <location>
        <begin position="430"/>
        <end position="449"/>
    </location>
</feature>
<protein>
    <submittedName>
        <fullName evidence="7">Na+-driven multidrug efflux pump</fullName>
    </submittedName>
</protein>
<dbReference type="InterPro" id="IPR002528">
    <property type="entry name" value="MATE_fam"/>
</dbReference>
<feature type="transmembrane region" description="Helical" evidence="6">
    <location>
        <begin position="62"/>
        <end position="84"/>
    </location>
</feature>
<dbReference type="EMBL" id="AP018933">
    <property type="protein sequence ID" value="BBG31043.1"/>
    <property type="molecule type" value="Genomic_DNA"/>
</dbReference>
<evidence type="ECO:0000256" key="6">
    <source>
        <dbReference type="SAM" id="Phobius"/>
    </source>
</evidence>
<keyword evidence="4 6" id="KW-1133">Transmembrane helix</keyword>
<dbReference type="Proteomes" id="UP000267342">
    <property type="component" value="Chromosome"/>
</dbReference>
<reference evidence="7 8" key="1">
    <citation type="submission" date="2018-09" db="EMBL/GenBank/DDBJ databases">
        <title>Zymobacter palmae IAM14233 (=T109) whole genome analysis.</title>
        <authorList>
            <person name="Yanase H."/>
        </authorList>
    </citation>
    <scope>NUCLEOTIDE SEQUENCE [LARGE SCALE GENOMIC DNA]</scope>
    <source>
        <strain evidence="7 8">IAM14233</strain>
    </source>
</reference>
<dbReference type="PANTHER" id="PTHR42893">
    <property type="entry name" value="PROTEIN DETOXIFICATION 44, CHLOROPLASTIC-RELATED"/>
    <property type="match status" value="1"/>
</dbReference>
<dbReference type="NCBIfam" id="TIGR00797">
    <property type="entry name" value="matE"/>
    <property type="match status" value="1"/>
</dbReference>
<dbReference type="AlphaFoldDB" id="A0A348HHE1"/>
<feature type="transmembrane region" description="Helical" evidence="6">
    <location>
        <begin position="357"/>
        <end position="381"/>
    </location>
</feature>
<feature type="transmembrane region" description="Helical" evidence="6">
    <location>
        <begin position="209"/>
        <end position="231"/>
    </location>
</feature>
<organism evidence="7 8">
    <name type="scientific">Zymobacter palmae</name>
    <dbReference type="NCBI Taxonomy" id="33074"/>
    <lineage>
        <taxon>Bacteria</taxon>
        <taxon>Pseudomonadati</taxon>
        <taxon>Pseudomonadota</taxon>
        <taxon>Gammaproteobacteria</taxon>
        <taxon>Oceanospirillales</taxon>
        <taxon>Halomonadaceae</taxon>
        <taxon>Zymobacter group</taxon>
        <taxon>Zymobacter</taxon>
    </lineage>
</organism>
<dbReference type="CDD" id="cd13136">
    <property type="entry name" value="MATE_DinF_like"/>
    <property type="match status" value="1"/>
</dbReference>
<comment type="similarity">
    <text evidence="2">Belongs to the multi antimicrobial extrusion (MATE) (TC 2.A.66.1) family.</text>
</comment>
<proteinExistence type="inferred from homology"/>
<evidence type="ECO:0000313" key="8">
    <source>
        <dbReference type="Proteomes" id="UP000267342"/>
    </source>
</evidence>
<evidence type="ECO:0000256" key="1">
    <source>
        <dbReference type="ARBA" id="ARBA00004141"/>
    </source>
</evidence>